<dbReference type="Proteomes" id="UP001187192">
    <property type="component" value="Unassembled WGS sequence"/>
</dbReference>
<proteinExistence type="predicted"/>
<protein>
    <submittedName>
        <fullName evidence="1">Uncharacterized protein</fullName>
    </submittedName>
</protein>
<reference evidence="1" key="1">
    <citation type="submission" date="2023-07" db="EMBL/GenBank/DDBJ databases">
        <title>draft genome sequence of fig (Ficus carica).</title>
        <authorList>
            <person name="Takahashi T."/>
            <person name="Nishimura K."/>
        </authorList>
    </citation>
    <scope>NUCLEOTIDE SEQUENCE</scope>
</reference>
<dbReference type="EMBL" id="BTGU01000020">
    <property type="protein sequence ID" value="GMN45541.1"/>
    <property type="molecule type" value="Genomic_DNA"/>
</dbReference>
<dbReference type="AlphaFoldDB" id="A0AA88AKB4"/>
<evidence type="ECO:0000313" key="2">
    <source>
        <dbReference type="Proteomes" id="UP001187192"/>
    </source>
</evidence>
<comment type="caution">
    <text evidence="1">The sequence shown here is derived from an EMBL/GenBank/DDBJ whole genome shotgun (WGS) entry which is preliminary data.</text>
</comment>
<sequence>MMMSPTKIKAWSRFSLLGGFVLGTPISPATTSEFVR</sequence>
<accession>A0AA88AKB4</accession>
<keyword evidence="2" id="KW-1185">Reference proteome</keyword>
<evidence type="ECO:0000313" key="1">
    <source>
        <dbReference type="EMBL" id="GMN45541.1"/>
    </source>
</evidence>
<gene>
    <name evidence="1" type="ORF">TIFTF001_014726</name>
</gene>
<organism evidence="1 2">
    <name type="scientific">Ficus carica</name>
    <name type="common">Common fig</name>
    <dbReference type="NCBI Taxonomy" id="3494"/>
    <lineage>
        <taxon>Eukaryota</taxon>
        <taxon>Viridiplantae</taxon>
        <taxon>Streptophyta</taxon>
        <taxon>Embryophyta</taxon>
        <taxon>Tracheophyta</taxon>
        <taxon>Spermatophyta</taxon>
        <taxon>Magnoliopsida</taxon>
        <taxon>eudicotyledons</taxon>
        <taxon>Gunneridae</taxon>
        <taxon>Pentapetalae</taxon>
        <taxon>rosids</taxon>
        <taxon>fabids</taxon>
        <taxon>Rosales</taxon>
        <taxon>Moraceae</taxon>
        <taxon>Ficeae</taxon>
        <taxon>Ficus</taxon>
    </lineage>
</organism>
<name>A0AA88AKB4_FICCA</name>